<keyword evidence="1" id="KW-0805">Transcription regulation</keyword>
<dbReference type="PROSITE" id="PS01117">
    <property type="entry name" value="HTH_MARR_1"/>
    <property type="match status" value="1"/>
</dbReference>
<dbReference type="Proteomes" id="UP001482520">
    <property type="component" value="Unassembled WGS sequence"/>
</dbReference>
<dbReference type="InterPro" id="IPR023187">
    <property type="entry name" value="Tscrpt_reg_MarR-type_CS"/>
</dbReference>
<name>A0ABV1P0L9_9ACTN</name>
<dbReference type="InterPro" id="IPR000835">
    <property type="entry name" value="HTH_MarR-typ"/>
</dbReference>
<gene>
    <name evidence="5" type="ORF">V6R90_13405</name>
</gene>
<dbReference type="Gene3D" id="1.10.287.100">
    <property type="match status" value="1"/>
</dbReference>
<dbReference type="PANTHER" id="PTHR39515:SF2">
    <property type="entry name" value="HTH-TYPE TRANSCRIPTIONAL REGULATOR RV0880"/>
    <property type="match status" value="1"/>
</dbReference>
<organism evidence="5 6">
    <name type="scientific">Nocardioides kribbensis</name>
    <dbReference type="NCBI Taxonomy" id="305517"/>
    <lineage>
        <taxon>Bacteria</taxon>
        <taxon>Bacillati</taxon>
        <taxon>Actinomycetota</taxon>
        <taxon>Actinomycetes</taxon>
        <taxon>Propionibacteriales</taxon>
        <taxon>Nocardioidaceae</taxon>
        <taxon>Nocardioides</taxon>
    </lineage>
</organism>
<evidence type="ECO:0000256" key="2">
    <source>
        <dbReference type="ARBA" id="ARBA00023125"/>
    </source>
</evidence>
<reference evidence="5 6" key="1">
    <citation type="submission" date="2024-02" db="EMBL/GenBank/DDBJ databases">
        <title>Full genome sequence of Nocardioides kribbensis.</title>
        <authorList>
            <person name="Poletto B.L."/>
            <person name="Silva G."/>
            <person name="Galante D."/>
            <person name="Campos K.R."/>
            <person name="Santos M.B.N."/>
            <person name="Sacchi C.T."/>
        </authorList>
    </citation>
    <scope>NUCLEOTIDE SEQUENCE [LARGE SCALE GENOMIC DNA]</scope>
    <source>
        <strain evidence="5 6">O4R</strain>
    </source>
</reference>
<evidence type="ECO:0000256" key="3">
    <source>
        <dbReference type="ARBA" id="ARBA00023163"/>
    </source>
</evidence>
<evidence type="ECO:0000259" key="4">
    <source>
        <dbReference type="PROSITE" id="PS50995"/>
    </source>
</evidence>
<dbReference type="SUPFAM" id="SSF46785">
    <property type="entry name" value="Winged helix' DNA-binding domain"/>
    <property type="match status" value="1"/>
</dbReference>
<dbReference type="InterPro" id="IPR052526">
    <property type="entry name" value="HTH-type_Bedaq_tolerance"/>
</dbReference>
<feature type="domain" description="HTH marR-type" evidence="4">
    <location>
        <begin position="11"/>
        <end position="144"/>
    </location>
</feature>
<keyword evidence="3" id="KW-0804">Transcription</keyword>
<keyword evidence="2" id="KW-0238">DNA-binding</keyword>
<accession>A0ABV1P0L9</accession>
<dbReference type="Pfam" id="PF12802">
    <property type="entry name" value="MarR_2"/>
    <property type="match status" value="1"/>
</dbReference>
<dbReference type="Gene3D" id="1.10.10.10">
    <property type="entry name" value="Winged helix-like DNA-binding domain superfamily/Winged helix DNA-binding domain"/>
    <property type="match status" value="1"/>
</dbReference>
<comment type="caution">
    <text evidence="5">The sequence shown here is derived from an EMBL/GenBank/DDBJ whole genome shotgun (WGS) entry which is preliminary data.</text>
</comment>
<dbReference type="RefSeq" id="WP_349804958.1">
    <property type="nucleotide sequence ID" value="NZ_JBEGDP010000015.1"/>
</dbReference>
<dbReference type="PANTHER" id="PTHR39515">
    <property type="entry name" value="CONSERVED PROTEIN"/>
    <property type="match status" value="1"/>
</dbReference>
<dbReference type="EMBL" id="JBEGDP010000015">
    <property type="protein sequence ID" value="MEQ7848277.1"/>
    <property type="molecule type" value="Genomic_DNA"/>
</dbReference>
<sequence>MPTTEKVARTDAGLASELRLSVMRLRRRLAAERHPDNDLSMNAMAVLGALLRQGDLTVGALAAHERVQPPSMTRVVNALAERGHVDRRADADDGRKVVVALTDLGRETVLADRRRRDEWLATALASLGPDERAVLRSAAPVLERLARLD</sequence>
<evidence type="ECO:0000256" key="1">
    <source>
        <dbReference type="ARBA" id="ARBA00023015"/>
    </source>
</evidence>
<proteinExistence type="predicted"/>
<protein>
    <submittedName>
        <fullName evidence="5">MarR family transcriptional regulator</fullName>
    </submittedName>
</protein>
<keyword evidence="6" id="KW-1185">Reference proteome</keyword>
<dbReference type="InterPro" id="IPR036390">
    <property type="entry name" value="WH_DNA-bd_sf"/>
</dbReference>
<dbReference type="SMART" id="SM00347">
    <property type="entry name" value="HTH_MARR"/>
    <property type="match status" value="1"/>
</dbReference>
<evidence type="ECO:0000313" key="5">
    <source>
        <dbReference type="EMBL" id="MEQ7848277.1"/>
    </source>
</evidence>
<evidence type="ECO:0000313" key="6">
    <source>
        <dbReference type="Proteomes" id="UP001482520"/>
    </source>
</evidence>
<dbReference type="InterPro" id="IPR036388">
    <property type="entry name" value="WH-like_DNA-bd_sf"/>
</dbReference>
<dbReference type="PROSITE" id="PS50995">
    <property type="entry name" value="HTH_MARR_2"/>
    <property type="match status" value="1"/>
</dbReference>